<evidence type="ECO:0000256" key="2">
    <source>
        <dbReference type="ARBA" id="ARBA00029447"/>
    </source>
</evidence>
<dbReference type="KEGG" id="bsto:C0V70_06545"/>
<accession>A0A2K9NRQ8</accession>
<gene>
    <name evidence="5" type="ORF">C0V70_06545</name>
</gene>
<dbReference type="Gene3D" id="1.10.287.950">
    <property type="entry name" value="Methyl-accepting chemotaxis protein"/>
    <property type="match status" value="1"/>
</dbReference>
<keyword evidence="4" id="KW-1133">Transmembrane helix</keyword>
<dbReference type="SUPFAM" id="SSF58104">
    <property type="entry name" value="Methyl-accepting chemotaxis protein (MCP) signaling domain"/>
    <property type="match status" value="1"/>
</dbReference>
<dbReference type="GO" id="GO:0005886">
    <property type="term" value="C:plasma membrane"/>
    <property type="evidence" value="ECO:0007669"/>
    <property type="project" value="TreeGrafter"/>
</dbReference>
<dbReference type="GO" id="GO:0007165">
    <property type="term" value="P:signal transduction"/>
    <property type="evidence" value="ECO:0007669"/>
    <property type="project" value="InterPro"/>
</dbReference>
<dbReference type="RefSeq" id="WP_102243068.1">
    <property type="nucleotide sequence ID" value="NZ_CP025704.1"/>
</dbReference>
<dbReference type="GO" id="GO:0004888">
    <property type="term" value="F:transmembrane signaling receptor activity"/>
    <property type="evidence" value="ECO:0007669"/>
    <property type="project" value="InterPro"/>
</dbReference>
<evidence type="ECO:0000313" key="5">
    <source>
        <dbReference type="EMBL" id="AUN97775.1"/>
    </source>
</evidence>
<feature type="region of interest" description="Disordered" evidence="3">
    <location>
        <begin position="481"/>
        <end position="501"/>
    </location>
</feature>
<proteinExistence type="inferred from homology"/>
<dbReference type="PROSITE" id="PS50111">
    <property type="entry name" value="CHEMOTAXIS_TRANSDUC_2"/>
    <property type="match status" value="1"/>
</dbReference>
<evidence type="ECO:0000256" key="4">
    <source>
        <dbReference type="SAM" id="Phobius"/>
    </source>
</evidence>
<dbReference type="EMBL" id="CP025704">
    <property type="protein sequence ID" value="AUN97775.1"/>
    <property type="molecule type" value="Genomic_DNA"/>
</dbReference>
<dbReference type="SMART" id="SM00283">
    <property type="entry name" value="MA"/>
    <property type="match status" value="1"/>
</dbReference>
<dbReference type="Pfam" id="PF12729">
    <property type="entry name" value="4HB_MCP_1"/>
    <property type="match status" value="1"/>
</dbReference>
<feature type="transmembrane region" description="Helical" evidence="4">
    <location>
        <begin position="12"/>
        <end position="33"/>
    </location>
</feature>
<keyword evidence="4" id="KW-0472">Membrane</keyword>
<protein>
    <submittedName>
        <fullName evidence="5">Uncharacterized protein</fullName>
    </submittedName>
</protein>
<keyword evidence="4" id="KW-0812">Transmembrane</keyword>
<dbReference type="AlphaFoldDB" id="A0A2K9NRQ8"/>
<organism evidence="5 6">
    <name type="scientific">Bacteriovorax stolpii</name>
    <name type="common">Bdellovibrio stolpii</name>
    <dbReference type="NCBI Taxonomy" id="960"/>
    <lineage>
        <taxon>Bacteria</taxon>
        <taxon>Pseudomonadati</taxon>
        <taxon>Bdellovibrionota</taxon>
        <taxon>Bacteriovoracia</taxon>
        <taxon>Bacteriovoracales</taxon>
        <taxon>Bacteriovoracaceae</taxon>
        <taxon>Bacteriovorax</taxon>
    </lineage>
</organism>
<dbReference type="InterPro" id="IPR024478">
    <property type="entry name" value="HlyB_4HB_MCP"/>
</dbReference>
<dbReference type="InterPro" id="IPR004090">
    <property type="entry name" value="Chemotax_Me-accpt_rcpt"/>
</dbReference>
<evidence type="ECO:0000256" key="1">
    <source>
        <dbReference type="ARBA" id="ARBA00022500"/>
    </source>
</evidence>
<reference evidence="5 6" key="1">
    <citation type="submission" date="2018-01" db="EMBL/GenBank/DDBJ databases">
        <title>Complete genome sequence of Bacteriovorax stolpii DSM12778.</title>
        <authorList>
            <person name="Tang B."/>
            <person name="Chang J."/>
        </authorList>
    </citation>
    <scope>NUCLEOTIDE SEQUENCE [LARGE SCALE GENOMIC DNA]</scope>
    <source>
        <strain evidence="5 6">DSM 12778</strain>
    </source>
</reference>
<dbReference type="Pfam" id="PF00015">
    <property type="entry name" value="MCPsignal"/>
    <property type="match status" value="1"/>
</dbReference>
<dbReference type="PRINTS" id="PR00260">
    <property type="entry name" value="CHEMTRNSDUCR"/>
</dbReference>
<dbReference type="GO" id="GO:0006935">
    <property type="term" value="P:chemotaxis"/>
    <property type="evidence" value="ECO:0007669"/>
    <property type="project" value="UniProtKB-KW"/>
</dbReference>
<dbReference type="Proteomes" id="UP000235584">
    <property type="component" value="Chromosome"/>
</dbReference>
<dbReference type="PANTHER" id="PTHR43531">
    <property type="entry name" value="PROTEIN ICFG"/>
    <property type="match status" value="1"/>
</dbReference>
<dbReference type="InterPro" id="IPR051310">
    <property type="entry name" value="MCP_chemotaxis"/>
</dbReference>
<evidence type="ECO:0000256" key="3">
    <source>
        <dbReference type="SAM" id="MobiDB-lite"/>
    </source>
</evidence>
<evidence type="ECO:0000313" key="6">
    <source>
        <dbReference type="Proteomes" id="UP000235584"/>
    </source>
</evidence>
<dbReference type="PANTHER" id="PTHR43531:SF11">
    <property type="entry name" value="METHYL-ACCEPTING CHEMOTAXIS PROTEIN 3"/>
    <property type="match status" value="1"/>
</dbReference>
<dbReference type="InterPro" id="IPR004089">
    <property type="entry name" value="MCPsignal_dom"/>
</dbReference>
<keyword evidence="6" id="KW-1185">Reference proteome</keyword>
<sequence length="526" mass="56987">MWNTLGLRTKLLFLCGTLLFFTVVVGGVSYWGINKMDESLSKLSTVSIPNIKSADNMYLYYSKIRIALRTLGLPGISKAEEEASVQAVLDLIGMYEKENKHYRETPFSPGEKELYAQVEKDWINFKNIGTRVLALQKLGTAEDKEKILAIFLKDCPEAAAAYNKSILALVSFHEDNANKWIAKGMGEASFIKLLQNAIIVGGILCGFLVGYYFARSISKLLHEISDSLNEGSDKIASFTSEISSVSTSLSASITQQAAALQQTTAAVEETSASVVSNADNAKKSAEVSEHSKESVHVGKVAVENVMKAIDDISASIIEIKDEIENSNKEISGIVTIINEIGAKTKVINEIVFQTKLLSFNASVEAARAGEHGKGFAVVAEEVGNLAAMSGNSAKEITDLLENSIRQVEATVEHSKSRISALMEASKVRVVTGTETAQKCSEALDEIISHVNNVNIMVNEISSASNEQSQSIREITKAMSEIDSASHQNSSASQSARESANHLGEQVDDFRGLVIRLNTFIEGKKSA</sequence>
<keyword evidence="1" id="KW-0145">Chemotaxis</keyword>
<feature type="compositionally biased region" description="Low complexity" evidence="3">
    <location>
        <begin position="484"/>
        <end position="495"/>
    </location>
</feature>
<comment type="similarity">
    <text evidence="2">Belongs to the methyl-accepting chemotaxis (MCP) protein family.</text>
</comment>
<name>A0A2K9NRQ8_BACTC</name>